<evidence type="ECO:0000313" key="2">
    <source>
        <dbReference type="EMBL" id="KAF1989529.1"/>
    </source>
</evidence>
<organism evidence="2 3">
    <name type="scientific">Aulographum hederae CBS 113979</name>
    <dbReference type="NCBI Taxonomy" id="1176131"/>
    <lineage>
        <taxon>Eukaryota</taxon>
        <taxon>Fungi</taxon>
        <taxon>Dikarya</taxon>
        <taxon>Ascomycota</taxon>
        <taxon>Pezizomycotina</taxon>
        <taxon>Dothideomycetes</taxon>
        <taxon>Pleosporomycetidae</taxon>
        <taxon>Aulographales</taxon>
        <taxon>Aulographaceae</taxon>
    </lineage>
</organism>
<feature type="region of interest" description="Disordered" evidence="1">
    <location>
        <begin position="59"/>
        <end position="89"/>
    </location>
</feature>
<feature type="compositionally biased region" description="Basic and acidic residues" evidence="1">
    <location>
        <begin position="168"/>
        <end position="178"/>
    </location>
</feature>
<reference evidence="2" key="1">
    <citation type="journal article" date="2020" name="Stud. Mycol.">
        <title>101 Dothideomycetes genomes: a test case for predicting lifestyles and emergence of pathogens.</title>
        <authorList>
            <person name="Haridas S."/>
            <person name="Albert R."/>
            <person name="Binder M."/>
            <person name="Bloem J."/>
            <person name="Labutti K."/>
            <person name="Salamov A."/>
            <person name="Andreopoulos B."/>
            <person name="Baker S."/>
            <person name="Barry K."/>
            <person name="Bills G."/>
            <person name="Bluhm B."/>
            <person name="Cannon C."/>
            <person name="Castanera R."/>
            <person name="Culley D."/>
            <person name="Daum C."/>
            <person name="Ezra D."/>
            <person name="Gonzalez J."/>
            <person name="Henrissat B."/>
            <person name="Kuo A."/>
            <person name="Liang C."/>
            <person name="Lipzen A."/>
            <person name="Lutzoni F."/>
            <person name="Magnuson J."/>
            <person name="Mondo S."/>
            <person name="Nolan M."/>
            <person name="Ohm R."/>
            <person name="Pangilinan J."/>
            <person name="Park H.-J."/>
            <person name="Ramirez L."/>
            <person name="Alfaro M."/>
            <person name="Sun H."/>
            <person name="Tritt A."/>
            <person name="Yoshinaga Y."/>
            <person name="Zwiers L.-H."/>
            <person name="Turgeon B."/>
            <person name="Goodwin S."/>
            <person name="Spatafora J."/>
            <person name="Crous P."/>
            <person name="Grigoriev I."/>
        </authorList>
    </citation>
    <scope>NUCLEOTIDE SEQUENCE</scope>
    <source>
        <strain evidence="2">CBS 113979</strain>
    </source>
</reference>
<feature type="compositionally biased region" description="Acidic residues" evidence="1">
    <location>
        <begin position="117"/>
        <end position="142"/>
    </location>
</feature>
<feature type="region of interest" description="Disordered" evidence="1">
    <location>
        <begin position="108"/>
        <end position="243"/>
    </location>
</feature>
<evidence type="ECO:0000313" key="3">
    <source>
        <dbReference type="Proteomes" id="UP000800041"/>
    </source>
</evidence>
<evidence type="ECO:0000256" key="1">
    <source>
        <dbReference type="SAM" id="MobiDB-lite"/>
    </source>
</evidence>
<accession>A0A6G1H941</accession>
<keyword evidence="3" id="KW-1185">Reference proteome</keyword>
<dbReference type="EMBL" id="ML977144">
    <property type="protein sequence ID" value="KAF1989529.1"/>
    <property type="molecule type" value="Genomic_DNA"/>
</dbReference>
<proteinExistence type="predicted"/>
<dbReference type="Proteomes" id="UP000800041">
    <property type="component" value="Unassembled WGS sequence"/>
</dbReference>
<name>A0A6G1H941_9PEZI</name>
<sequence length="422" mass="46269">MESAKYNISELSKRGAEVLSQAMSTLPPELNPPPSKRAHRQGYEDPVFVTLQAWEAHIEAGQPGNTAKRPKMRVAGGHPNLQYGTQKSPVLAKEEADMVRAAIAAECRASEQRNEAAEDEAASEEEPATEEEDNSSGDDNNADEAFGSPSSSSADSAEVLPRTRKRKALDGPTREPSRRVSAKTDITMQPKAGPALSRASSERQLAMRPKTPTRDDLYHTSSANQPAMPPNSTPNSKPYIGGAATPFSNTKLLVDSKGQAFVRATFPDLKSDPKTNDVDIKIKTEDEDTPLSTFNAAPVRTRKRGEQVVKYTSLPHPLATGFPPDAIPPWTPPKPWTRRPSHPDYKKPTKNHPYVHAICGRRFTSLEMLKAHHFPSDGPFSAGTGCWERCGRPNIAWNAHKSCKLTLRNMRETYGDSSDEAQ</sequence>
<protein>
    <submittedName>
        <fullName evidence="2">Uncharacterized protein</fullName>
    </submittedName>
</protein>
<feature type="region of interest" description="Disordered" evidence="1">
    <location>
        <begin position="322"/>
        <end position="349"/>
    </location>
</feature>
<feature type="compositionally biased region" description="Low complexity" evidence="1">
    <location>
        <begin position="143"/>
        <end position="158"/>
    </location>
</feature>
<dbReference type="AlphaFoldDB" id="A0A6G1H941"/>
<dbReference type="OrthoDB" id="3644322at2759"/>
<gene>
    <name evidence="2" type="ORF">K402DRAFT_418266</name>
</gene>
<feature type="compositionally biased region" description="Pro residues" evidence="1">
    <location>
        <begin position="325"/>
        <end position="335"/>
    </location>
</feature>
<feature type="region of interest" description="Disordered" evidence="1">
    <location>
        <begin position="19"/>
        <end position="42"/>
    </location>
</feature>